<comment type="caution">
    <text evidence="2">The sequence shown here is derived from an EMBL/GenBank/DDBJ whole genome shotgun (WGS) entry which is preliminary data.</text>
</comment>
<feature type="transmembrane region" description="Helical" evidence="1">
    <location>
        <begin position="82"/>
        <end position="100"/>
    </location>
</feature>
<keyword evidence="1" id="KW-0472">Membrane</keyword>
<evidence type="ECO:0000313" key="2">
    <source>
        <dbReference type="EMBL" id="MUN38459.1"/>
    </source>
</evidence>
<keyword evidence="1" id="KW-1133">Transmembrane helix</keyword>
<reference evidence="2 3" key="1">
    <citation type="submission" date="2019-11" db="EMBL/GenBank/DDBJ databases">
        <authorList>
            <person name="Cao P."/>
        </authorList>
    </citation>
    <scope>NUCLEOTIDE SEQUENCE [LARGE SCALE GENOMIC DNA]</scope>
    <source>
        <strain evidence="2 3">NEAU-AAG5</strain>
    </source>
</reference>
<dbReference type="EMBL" id="WOFH01000006">
    <property type="protein sequence ID" value="MUN38459.1"/>
    <property type="molecule type" value="Genomic_DNA"/>
</dbReference>
<keyword evidence="3" id="KW-1185">Reference proteome</keyword>
<feature type="transmembrane region" description="Helical" evidence="1">
    <location>
        <begin position="137"/>
        <end position="158"/>
    </location>
</feature>
<organism evidence="2 3">
    <name type="scientific">Actinomadura litoris</name>
    <dbReference type="NCBI Taxonomy" id="2678616"/>
    <lineage>
        <taxon>Bacteria</taxon>
        <taxon>Bacillati</taxon>
        <taxon>Actinomycetota</taxon>
        <taxon>Actinomycetes</taxon>
        <taxon>Streptosporangiales</taxon>
        <taxon>Thermomonosporaceae</taxon>
        <taxon>Actinomadura</taxon>
    </lineage>
</organism>
<dbReference type="AlphaFoldDB" id="A0A7K1L230"/>
<dbReference type="Proteomes" id="UP000432015">
    <property type="component" value="Unassembled WGS sequence"/>
</dbReference>
<keyword evidence="1" id="KW-0812">Transmembrane</keyword>
<evidence type="ECO:0000313" key="3">
    <source>
        <dbReference type="Proteomes" id="UP000432015"/>
    </source>
</evidence>
<protein>
    <submittedName>
        <fullName evidence="2">DoxX family membrane protein</fullName>
    </submittedName>
</protein>
<gene>
    <name evidence="2" type="ORF">GNZ18_17865</name>
</gene>
<accession>A0A7K1L230</accession>
<evidence type="ECO:0000256" key="1">
    <source>
        <dbReference type="SAM" id="Phobius"/>
    </source>
</evidence>
<feature type="transmembrane region" description="Helical" evidence="1">
    <location>
        <begin position="21"/>
        <end position="39"/>
    </location>
</feature>
<proteinExistence type="predicted"/>
<sequence length="173" mass="18683">MSVRTHPTSHAPRTASHPAPYVLAVGRLFLAWIFLWAFLDKLFGFGKPTKSGWLDGTSPSKGFLSHTEGPFKGMFHAMAGQTWVDAAFVFGLGGLGIALTLGIGLRIAAAGGTLLLLNLWAASLWPEANPFMDEHWIYAALLVAAAYANAGDVLGLGGRWSRTALVRRYPFLR</sequence>
<dbReference type="RefSeq" id="WP_156217657.1">
    <property type="nucleotide sequence ID" value="NZ_WOFH01000006.1"/>
</dbReference>
<name>A0A7K1L230_9ACTN</name>
<feature type="transmembrane region" description="Helical" evidence="1">
    <location>
        <begin position="107"/>
        <end position="125"/>
    </location>
</feature>